<organism evidence="1 2">
    <name type="scientific">Bauhinia variegata</name>
    <name type="common">Purple orchid tree</name>
    <name type="synonym">Phanera variegata</name>
    <dbReference type="NCBI Taxonomy" id="167791"/>
    <lineage>
        <taxon>Eukaryota</taxon>
        <taxon>Viridiplantae</taxon>
        <taxon>Streptophyta</taxon>
        <taxon>Embryophyta</taxon>
        <taxon>Tracheophyta</taxon>
        <taxon>Spermatophyta</taxon>
        <taxon>Magnoliopsida</taxon>
        <taxon>eudicotyledons</taxon>
        <taxon>Gunneridae</taxon>
        <taxon>Pentapetalae</taxon>
        <taxon>rosids</taxon>
        <taxon>fabids</taxon>
        <taxon>Fabales</taxon>
        <taxon>Fabaceae</taxon>
        <taxon>Cercidoideae</taxon>
        <taxon>Cercideae</taxon>
        <taxon>Bauhiniinae</taxon>
        <taxon>Bauhinia</taxon>
    </lineage>
</organism>
<protein>
    <submittedName>
        <fullName evidence="1">Uncharacterized protein</fullName>
    </submittedName>
</protein>
<comment type="caution">
    <text evidence="1">The sequence shown here is derived from an EMBL/GenBank/DDBJ whole genome shotgun (WGS) entry which is preliminary data.</text>
</comment>
<keyword evidence="2" id="KW-1185">Reference proteome</keyword>
<dbReference type="Proteomes" id="UP000828941">
    <property type="component" value="Chromosome 8"/>
</dbReference>
<name>A0ACB9MRU0_BAUVA</name>
<gene>
    <name evidence="1" type="ORF">L6164_019377</name>
</gene>
<accession>A0ACB9MRU0</accession>
<proteinExistence type="predicted"/>
<sequence length="1039" mass="116176">MDEEVVGDATPLEVAEGAEHQSIEDEYSLRPESCKMLKPQDVLIPSEADYSQIPPQEYCDTRQGKNVIDTIGHVTTSEDPRQSILLDDDGIMELIVRYNGSTLDIGTSNNREKMHNWQSHWRHLHQLAGDTRCRNLVQATSSGWEGIGSTSFPELLPKKSLSDDQSNIMQHLTNAESKGSAGDVHGGIRTKMISKSGFSEYFVKNTLKSKGWVCKGPTSDGSRVEPRDQNQIKAGIGTQVDSNVSLSFGSIPPYSSSSNTDAPRLGGSDCDGVTLREWLKPGCNKASKVERLYIYKKIVDLVDSSHSQGVSLYNLSPSYIKLIPSNQVMYLGLPIQKQMLDKVVNFEVLHLDNSLCRKRPSEQVTILSHDILSKKHKFNENARVAEVCNQFLPRSDLYLRPDSDRNVNAIGSQDYYNESVEDIQISGHGIQRMSCFPRISNASLLQLTSVSARMEDEWYTSPEGGCTTSSNIYSLGVLLFELLGRFDSERAHIAAMSDLHHRILPPVFLSENIKEAGFCLWLLHPEPSSRPTTREILQSEVISGLQEVYSEELSLSIDQDHAESELLLHFLLSLQEQKQKDASKLVEEIRCLESDIEEVERRHDAKKSLVSSALQNESSSPNKETLRSSPISNANELRLMRNICQLESAYFSMRSKIQLPETGSVTHSDIDVLRNRDKWYLAHKDEEKQSATDSLGIFFDSLCKYARYSKFEVRGVLRNADFNYPANVIFSLSFDRDEDYFATAGVSKKIKIFEFDALLNDSVDIHYPVVEMSNKSKLSCVCWNNYIKNYLASTDYDGVVKLWDASTGQGFSQFTGHEKRAWSVDFSLVYPTKFASGSDDCSVKLWSINEKNCLDTIRNVANVCCVQFSAHSTHLLAFGSADCTTYCYDLRNVRAPWCVLVGHKKAVSYVKFLDSQTLVSASTDNTLKIWDLNKTSSAGPSTSACSLTLSGHTNEKNFVGLSVADGYIACGSETNEVYAYYRSLPMPITSRKFGSIDPISGKETDDDNGQFVSSVCWRRKSESVIAANSSGWIKVLQMV</sequence>
<evidence type="ECO:0000313" key="2">
    <source>
        <dbReference type="Proteomes" id="UP000828941"/>
    </source>
</evidence>
<evidence type="ECO:0000313" key="1">
    <source>
        <dbReference type="EMBL" id="KAI4326849.1"/>
    </source>
</evidence>
<dbReference type="EMBL" id="CM039433">
    <property type="protein sequence ID" value="KAI4326849.1"/>
    <property type="molecule type" value="Genomic_DNA"/>
</dbReference>
<reference evidence="1 2" key="1">
    <citation type="journal article" date="2022" name="DNA Res.">
        <title>Chromosomal-level genome assembly of the orchid tree Bauhinia variegata (Leguminosae; Cercidoideae) supports the allotetraploid origin hypothesis of Bauhinia.</title>
        <authorList>
            <person name="Zhong Y."/>
            <person name="Chen Y."/>
            <person name="Zheng D."/>
            <person name="Pang J."/>
            <person name="Liu Y."/>
            <person name="Luo S."/>
            <person name="Meng S."/>
            <person name="Qian L."/>
            <person name="Wei D."/>
            <person name="Dai S."/>
            <person name="Zhou R."/>
        </authorList>
    </citation>
    <scope>NUCLEOTIDE SEQUENCE [LARGE SCALE GENOMIC DNA]</scope>
    <source>
        <strain evidence="1">BV-YZ2020</strain>
    </source>
</reference>